<feature type="transmembrane region" description="Helical" evidence="1">
    <location>
        <begin position="74"/>
        <end position="91"/>
    </location>
</feature>
<keyword evidence="1" id="KW-0812">Transmembrane</keyword>
<evidence type="ECO:0000313" key="3">
    <source>
        <dbReference type="Proteomes" id="UP001596099"/>
    </source>
</evidence>
<proteinExistence type="predicted"/>
<evidence type="ECO:0000256" key="1">
    <source>
        <dbReference type="SAM" id="Phobius"/>
    </source>
</evidence>
<keyword evidence="3" id="KW-1185">Reference proteome</keyword>
<accession>A0ABD5RJS9</accession>
<keyword evidence="1" id="KW-1133">Transmembrane helix</keyword>
<feature type="transmembrane region" description="Helical" evidence="1">
    <location>
        <begin position="52"/>
        <end position="68"/>
    </location>
</feature>
<dbReference type="RefSeq" id="WP_247419983.1">
    <property type="nucleotide sequence ID" value="NZ_JALLGW010000002.1"/>
</dbReference>
<dbReference type="AlphaFoldDB" id="A0ABD5RJS9"/>
<organism evidence="2 3">
    <name type="scientific">Halomarina salina</name>
    <dbReference type="NCBI Taxonomy" id="1872699"/>
    <lineage>
        <taxon>Archaea</taxon>
        <taxon>Methanobacteriati</taxon>
        <taxon>Methanobacteriota</taxon>
        <taxon>Stenosarchaea group</taxon>
        <taxon>Halobacteria</taxon>
        <taxon>Halobacteriales</taxon>
        <taxon>Natronomonadaceae</taxon>
        <taxon>Halomarina</taxon>
    </lineage>
</organism>
<dbReference type="Proteomes" id="UP001596099">
    <property type="component" value="Unassembled WGS sequence"/>
</dbReference>
<evidence type="ECO:0008006" key="4">
    <source>
        <dbReference type="Google" id="ProtNLM"/>
    </source>
</evidence>
<gene>
    <name evidence="2" type="ORF">ACFPYI_04365</name>
</gene>
<dbReference type="EMBL" id="JBHSQH010000001">
    <property type="protein sequence ID" value="MFC5970558.1"/>
    <property type="molecule type" value="Genomic_DNA"/>
</dbReference>
<evidence type="ECO:0000313" key="2">
    <source>
        <dbReference type="EMBL" id="MFC5970558.1"/>
    </source>
</evidence>
<feature type="transmembrane region" description="Helical" evidence="1">
    <location>
        <begin position="29"/>
        <end position="45"/>
    </location>
</feature>
<reference evidence="2 3" key="1">
    <citation type="journal article" date="2019" name="Int. J. Syst. Evol. Microbiol.">
        <title>The Global Catalogue of Microorganisms (GCM) 10K type strain sequencing project: providing services to taxonomists for standard genome sequencing and annotation.</title>
        <authorList>
            <consortium name="The Broad Institute Genomics Platform"/>
            <consortium name="The Broad Institute Genome Sequencing Center for Infectious Disease"/>
            <person name="Wu L."/>
            <person name="Ma J."/>
        </authorList>
    </citation>
    <scope>NUCLEOTIDE SEQUENCE [LARGE SCALE GENOMIC DNA]</scope>
    <source>
        <strain evidence="2 3">CGMCC 1.12543</strain>
    </source>
</reference>
<protein>
    <recommendedName>
        <fullName evidence="4">Phosphatidate cytidylyltransferase</fullName>
    </recommendedName>
</protein>
<name>A0ABD5RJS9_9EURY</name>
<sequence>MDRYSAIVATALLSILVLAYAVVIEGQLFFGLVSVAAICAASFLVRRGDREHATVVGVLGGLLSIAFLLGRLEIILPVFVVAGFTYLGWSIRRNRPTA</sequence>
<keyword evidence="1" id="KW-0472">Membrane</keyword>
<comment type="caution">
    <text evidence="2">The sequence shown here is derived from an EMBL/GenBank/DDBJ whole genome shotgun (WGS) entry which is preliminary data.</text>
</comment>